<evidence type="ECO:0000313" key="5">
    <source>
        <dbReference type="Proteomes" id="UP001151760"/>
    </source>
</evidence>
<dbReference type="PROSITE" id="PS50994">
    <property type="entry name" value="INTEGRASE"/>
    <property type="match status" value="1"/>
</dbReference>
<reference evidence="4" key="1">
    <citation type="journal article" date="2022" name="Int. J. Mol. Sci.">
        <title>Draft Genome of Tanacetum Coccineum: Genomic Comparison of Closely Related Tanacetum-Family Plants.</title>
        <authorList>
            <person name="Yamashiro T."/>
            <person name="Shiraishi A."/>
            <person name="Nakayama K."/>
            <person name="Satake H."/>
        </authorList>
    </citation>
    <scope>NUCLEOTIDE SEQUENCE</scope>
</reference>
<name>A0ABQ5CMM5_9ASTR</name>
<evidence type="ECO:0000256" key="2">
    <source>
        <dbReference type="ARBA" id="ARBA00022801"/>
    </source>
</evidence>
<feature type="domain" description="Integrase catalytic" evidence="3">
    <location>
        <begin position="304"/>
        <end position="475"/>
    </location>
</feature>
<accession>A0ABQ5CMM5</accession>
<dbReference type="Pfam" id="PF07727">
    <property type="entry name" value="RVT_2"/>
    <property type="match status" value="1"/>
</dbReference>
<dbReference type="PANTHER" id="PTHR42648">
    <property type="entry name" value="TRANSPOSASE, PUTATIVE-RELATED"/>
    <property type="match status" value="1"/>
</dbReference>
<evidence type="ECO:0000256" key="1">
    <source>
        <dbReference type="ARBA" id="ARBA00022723"/>
    </source>
</evidence>
<keyword evidence="5" id="KW-1185">Reference proteome</keyword>
<dbReference type="InterPro" id="IPR036397">
    <property type="entry name" value="RNaseH_sf"/>
</dbReference>
<proteinExistence type="predicted"/>
<evidence type="ECO:0000313" key="4">
    <source>
        <dbReference type="EMBL" id="GJT28320.1"/>
    </source>
</evidence>
<dbReference type="Pfam" id="PF13976">
    <property type="entry name" value="gag_pre-integrs"/>
    <property type="match status" value="1"/>
</dbReference>
<dbReference type="SUPFAM" id="SSF56672">
    <property type="entry name" value="DNA/RNA polymerases"/>
    <property type="match status" value="1"/>
</dbReference>
<dbReference type="PANTHER" id="PTHR42648:SF32">
    <property type="entry name" value="RIBONUCLEASE H-LIKE DOMAIN, GAG-PRE-INTEGRASE DOMAIN PROTEIN-RELATED"/>
    <property type="match status" value="1"/>
</dbReference>
<dbReference type="InterPro" id="IPR013103">
    <property type="entry name" value="RVT_2"/>
</dbReference>
<dbReference type="InterPro" id="IPR039537">
    <property type="entry name" value="Retrotran_Ty1/copia-like"/>
</dbReference>
<dbReference type="InterPro" id="IPR012337">
    <property type="entry name" value="RNaseH-like_sf"/>
</dbReference>
<protein>
    <submittedName>
        <fullName evidence="4">Retrovirus-related pol polyprotein from transposon TNT 1-94</fullName>
    </submittedName>
</protein>
<reference evidence="4" key="2">
    <citation type="submission" date="2022-01" db="EMBL/GenBank/DDBJ databases">
        <authorList>
            <person name="Yamashiro T."/>
            <person name="Shiraishi A."/>
            <person name="Satake H."/>
            <person name="Nakayama K."/>
        </authorList>
    </citation>
    <scope>NUCLEOTIDE SEQUENCE</scope>
</reference>
<evidence type="ECO:0000259" key="3">
    <source>
        <dbReference type="PROSITE" id="PS50994"/>
    </source>
</evidence>
<dbReference type="Pfam" id="PF00665">
    <property type="entry name" value="rve"/>
    <property type="match status" value="1"/>
</dbReference>
<organism evidence="4 5">
    <name type="scientific">Tanacetum coccineum</name>
    <dbReference type="NCBI Taxonomy" id="301880"/>
    <lineage>
        <taxon>Eukaryota</taxon>
        <taxon>Viridiplantae</taxon>
        <taxon>Streptophyta</taxon>
        <taxon>Embryophyta</taxon>
        <taxon>Tracheophyta</taxon>
        <taxon>Spermatophyta</taxon>
        <taxon>Magnoliopsida</taxon>
        <taxon>eudicotyledons</taxon>
        <taxon>Gunneridae</taxon>
        <taxon>Pentapetalae</taxon>
        <taxon>asterids</taxon>
        <taxon>campanulids</taxon>
        <taxon>Asterales</taxon>
        <taxon>Asteraceae</taxon>
        <taxon>Asteroideae</taxon>
        <taxon>Anthemideae</taxon>
        <taxon>Anthemidinae</taxon>
        <taxon>Tanacetum</taxon>
    </lineage>
</organism>
<dbReference type="EMBL" id="BQNB010014451">
    <property type="protein sequence ID" value="GJT28320.1"/>
    <property type="molecule type" value="Genomic_DNA"/>
</dbReference>
<dbReference type="InterPro" id="IPR043502">
    <property type="entry name" value="DNA/RNA_pol_sf"/>
</dbReference>
<comment type="caution">
    <text evidence="4">The sequence shown here is derived from an EMBL/GenBank/DDBJ whole genome shotgun (WGS) entry which is preliminary data.</text>
</comment>
<dbReference type="Proteomes" id="UP001151760">
    <property type="component" value="Unassembled WGS sequence"/>
</dbReference>
<dbReference type="Gene3D" id="3.30.420.10">
    <property type="entry name" value="Ribonuclease H-like superfamily/Ribonuclease H"/>
    <property type="match status" value="1"/>
</dbReference>
<gene>
    <name evidence="4" type="ORF">Tco_0908595</name>
</gene>
<dbReference type="InterPro" id="IPR025724">
    <property type="entry name" value="GAG-pre-integrase_dom"/>
</dbReference>
<keyword evidence="2" id="KW-0378">Hydrolase</keyword>
<keyword evidence="1" id="KW-0479">Metal-binding</keyword>
<dbReference type="InterPro" id="IPR001584">
    <property type="entry name" value="Integrase_cat-core"/>
</dbReference>
<dbReference type="SUPFAM" id="SSF53098">
    <property type="entry name" value="Ribonuclease H-like"/>
    <property type="match status" value="1"/>
</dbReference>
<sequence>MTKVTDLEANLEQFKIEQAAINSEAKQLALLQATIEKNKVEAHQQFAEIVNALKALQPPTTLPEDTTTMIDMEKSGEDCGNLDEFMVASDVEEAAITTPIMVVAEELGQKLIYDFGEADLMLASEGKYIQRVSCDSPAGNKSVEKENIKSGITCEENFYQPYRRVVEQSHNMFGWHAMRLKRRRGGDMLKQHLEDKMFLGAGQGTIFNANKEIVLRAPRRNDVYVLDMSSLTPNGACFFAKALESVNWVWHKRLSHLNFKNINKLAKQNKVLGLPSLVYSKGKPCSTCEKEKHKRASFKTKQNFSIMKCFHLLHMDLFGPSSPRSITHEKYTLIIVDEYSRYTWVHFLKKKSHAAEMIVSFIRMVETQNDVKVKQIRTDNETEFRNSELESFVMRKEFLRTSLLPIHLNKIGVAETKNRILIEAARTMLNGSEDDPSRKYQANSKFSYYIIPYGCSLTELTQEKHVPEVIAPNEQDNPQTKDVEGPTDLTNIEETQEQNVQNEQINHQLTEETLGNNTETSDRWSRDQYIELVNIIGDPSEGMLTRSMASKLTVASVSECLFADFLSKIEPKKVSKALKHPGWVDAMQEELNQFYKNKVWTLVPLPYENIGICSKWVFRFKKDEHGIVTKNKARLVAQGYSQEEGINYDETFAPAVRMEAIKIFFAFATYMNFIVFQMDVKSAFLNGKLKKEVYVKQPLAFQSSEFPEYVCKLDKALYGLKQAPRAWYETLSTFLIQNNFVRGRIDNTLFIYISKGEVLHVQVYMDDIIFGSTSYKLCKQFEKLMTNKFEMSMIGKLTYFIGLQIKQDHKGISICQEQYTRNLLKKYEIFDSFSVKTPMVPPSNLRSNLVDKPVNKTLYGGMIGSLMYLTATTPDIQFSICLCARYQASPNESHLTAVKRIFRYLKGTPSLGLWYPKCLGFDLKGYSDSDYASCNMDR</sequence>